<dbReference type="PANTHER" id="PTHR36115">
    <property type="entry name" value="PROLINE-RICH ANTIGEN HOMOLOG-RELATED"/>
    <property type="match status" value="1"/>
</dbReference>
<dbReference type="InterPro" id="IPR010432">
    <property type="entry name" value="RDD"/>
</dbReference>
<name>A0ABV3DEL8_9ACTN</name>
<dbReference type="RefSeq" id="WP_358352543.1">
    <property type="nucleotide sequence ID" value="NZ_JBEZFP010000022.1"/>
</dbReference>
<keyword evidence="3 7" id="KW-0812">Transmembrane</keyword>
<feature type="compositionally biased region" description="Pro residues" evidence="6">
    <location>
        <begin position="1"/>
        <end position="10"/>
    </location>
</feature>
<dbReference type="Proteomes" id="UP001551482">
    <property type="component" value="Unassembled WGS sequence"/>
</dbReference>
<feature type="transmembrane region" description="Helical" evidence="7">
    <location>
        <begin position="133"/>
        <end position="151"/>
    </location>
</feature>
<protein>
    <submittedName>
        <fullName evidence="9">RDD family protein</fullName>
    </submittedName>
</protein>
<keyword evidence="2" id="KW-1003">Cell membrane</keyword>
<feature type="domain" description="RDD" evidence="8">
    <location>
        <begin position="92"/>
        <end position="225"/>
    </location>
</feature>
<evidence type="ECO:0000256" key="1">
    <source>
        <dbReference type="ARBA" id="ARBA00004651"/>
    </source>
</evidence>
<evidence type="ECO:0000256" key="4">
    <source>
        <dbReference type="ARBA" id="ARBA00022989"/>
    </source>
</evidence>
<keyword evidence="10" id="KW-1185">Reference proteome</keyword>
<accession>A0ABV3DEL8</accession>
<feature type="compositionally biased region" description="Pro residues" evidence="6">
    <location>
        <begin position="38"/>
        <end position="60"/>
    </location>
</feature>
<sequence>MSTSEPPEPPDPFRKDPAGQDPAGQDPFGQGAGQDRPGQPPYGQEPPGQQPPYGRPPGEQPPGGTYGQPPYGQMPPPPGGYDTGFNAGPVLAGSGRRFLARLVDLLVYLAFSCAIGLAFVGTDPDDVDFGKQAGAGAVATVLYFLYEGFMLNNNGQTLGKMATKIRVVRVADGGPVQGSPAWTRAGVFALPLVVPCAGIVFFVVNCLWHLWDQPWQQCLHDKAAKTTVIRV</sequence>
<reference evidence="9 10" key="1">
    <citation type="submission" date="2024-06" db="EMBL/GenBank/DDBJ databases">
        <title>The Natural Products Discovery Center: Release of the First 8490 Sequenced Strains for Exploring Actinobacteria Biosynthetic Diversity.</title>
        <authorList>
            <person name="Kalkreuter E."/>
            <person name="Kautsar S.A."/>
            <person name="Yang D."/>
            <person name="Bader C.D."/>
            <person name="Teijaro C.N."/>
            <person name="Fluegel L."/>
            <person name="Davis C.M."/>
            <person name="Simpson J.R."/>
            <person name="Lauterbach L."/>
            <person name="Steele A.D."/>
            <person name="Gui C."/>
            <person name="Meng S."/>
            <person name="Li G."/>
            <person name="Viehrig K."/>
            <person name="Ye F."/>
            <person name="Su P."/>
            <person name="Kiefer A.F."/>
            <person name="Nichols A."/>
            <person name="Cepeda A.J."/>
            <person name="Yan W."/>
            <person name="Fan B."/>
            <person name="Jiang Y."/>
            <person name="Adhikari A."/>
            <person name="Zheng C.-J."/>
            <person name="Schuster L."/>
            <person name="Cowan T.M."/>
            <person name="Smanski M.J."/>
            <person name="Chevrette M.G."/>
            <person name="De Carvalho L.P.S."/>
            <person name="Shen B."/>
        </authorList>
    </citation>
    <scope>NUCLEOTIDE SEQUENCE [LARGE SCALE GENOMIC DNA]</scope>
    <source>
        <strain evidence="9 10">NPDC048946</strain>
    </source>
</reference>
<feature type="transmembrane region" description="Helical" evidence="7">
    <location>
        <begin position="187"/>
        <end position="211"/>
    </location>
</feature>
<organism evidence="9 10">
    <name type="scientific">Streptodolium elevatio</name>
    <dbReference type="NCBI Taxonomy" id="3157996"/>
    <lineage>
        <taxon>Bacteria</taxon>
        <taxon>Bacillati</taxon>
        <taxon>Actinomycetota</taxon>
        <taxon>Actinomycetes</taxon>
        <taxon>Kitasatosporales</taxon>
        <taxon>Streptomycetaceae</taxon>
        <taxon>Streptodolium</taxon>
    </lineage>
</organism>
<keyword evidence="5 7" id="KW-0472">Membrane</keyword>
<proteinExistence type="predicted"/>
<dbReference type="Pfam" id="PF06271">
    <property type="entry name" value="RDD"/>
    <property type="match status" value="1"/>
</dbReference>
<keyword evidence="4 7" id="KW-1133">Transmembrane helix</keyword>
<evidence type="ECO:0000256" key="6">
    <source>
        <dbReference type="SAM" id="MobiDB-lite"/>
    </source>
</evidence>
<evidence type="ECO:0000259" key="8">
    <source>
        <dbReference type="Pfam" id="PF06271"/>
    </source>
</evidence>
<gene>
    <name evidence="9" type="ORF">AB0C36_11550</name>
</gene>
<evidence type="ECO:0000256" key="2">
    <source>
        <dbReference type="ARBA" id="ARBA00022475"/>
    </source>
</evidence>
<evidence type="ECO:0000256" key="5">
    <source>
        <dbReference type="ARBA" id="ARBA00023136"/>
    </source>
</evidence>
<dbReference type="InterPro" id="IPR051791">
    <property type="entry name" value="Pra-immunoreactive"/>
</dbReference>
<evidence type="ECO:0000256" key="7">
    <source>
        <dbReference type="SAM" id="Phobius"/>
    </source>
</evidence>
<comment type="caution">
    <text evidence="9">The sequence shown here is derived from an EMBL/GenBank/DDBJ whole genome shotgun (WGS) entry which is preliminary data.</text>
</comment>
<evidence type="ECO:0000256" key="3">
    <source>
        <dbReference type="ARBA" id="ARBA00022692"/>
    </source>
</evidence>
<comment type="subcellular location">
    <subcellularLocation>
        <location evidence="1">Cell membrane</location>
        <topology evidence="1">Multi-pass membrane protein</topology>
    </subcellularLocation>
</comment>
<dbReference type="PANTHER" id="PTHR36115:SF4">
    <property type="entry name" value="MEMBRANE PROTEIN"/>
    <property type="match status" value="1"/>
</dbReference>
<evidence type="ECO:0000313" key="10">
    <source>
        <dbReference type="Proteomes" id="UP001551482"/>
    </source>
</evidence>
<dbReference type="EMBL" id="JBEZFP010000022">
    <property type="protein sequence ID" value="MEU8134136.1"/>
    <property type="molecule type" value="Genomic_DNA"/>
</dbReference>
<feature type="transmembrane region" description="Helical" evidence="7">
    <location>
        <begin position="102"/>
        <end position="121"/>
    </location>
</feature>
<evidence type="ECO:0000313" key="9">
    <source>
        <dbReference type="EMBL" id="MEU8134136.1"/>
    </source>
</evidence>
<feature type="region of interest" description="Disordered" evidence="6">
    <location>
        <begin position="1"/>
        <end position="82"/>
    </location>
</feature>